<dbReference type="Proteomes" id="UP001234989">
    <property type="component" value="Chromosome 10"/>
</dbReference>
<protein>
    <submittedName>
        <fullName evidence="1">Uncharacterized protein</fullName>
    </submittedName>
</protein>
<gene>
    <name evidence="1" type="ORF">MTR67_043704</name>
</gene>
<accession>A0AAF0UQT5</accession>
<reference evidence="1" key="1">
    <citation type="submission" date="2023-08" db="EMBL/GenBank/DDBJ databases">
        <title>A de novo genome assembly of Solanum verrucosum Schlechtendal, a Mexican diploid species geographically isolated from the other diploid A-genome species in potato relatives.</title>
        <authorList>
            <person name="Hosaka K."/>
        </authorList>
    </citation>
    <scope>NUCLEOTIDE SEQUENCE</scope>
    <source>
        <tissue evidence="1">Young leaves</tissue>
    </source>
</reference>
<evidence type="ECO:0000313" key="1">
    <source>
        <dbReference type="EMBL" id="WMV50319.1"/>
    </source>
</evidence>
<proteinExistence type="predicted"/>
<dbReference type="Pfam" id="PF08284">
    <property type="entry name" value="RVP_2"/>
    <property type="match status" value="1"/>
</dbReference>
<dbReference type="EMBL" id="CP133621">
    <property type="protein sequence ID" value="WMV50319.1"/>
    <property type="molecule type" value="Genomic_DNA"/>
</dbReference>
<name>A0AAF0UQT5_SOLVR</name>
<dbReference type="AlphaFoldDB" id="A0AAF0UQT5"/>
<organism evidence="1 2">
    <name type="scientific">Solanum verrucosum</name>
    <dbReference type="NCBI Taxonomy" id="315347"/>
    <lineage>
        <taxon>Eukaryota</taxon>
        <taxon>Viridiplantae</taxon>
        <taxon>Streptophyta</taxon>
        <taxon>Embryophyta</taxon>
        <taxon>Tracheophyta</taxon>
        <taxon>Spermatophyta</taxon>
        <taxon>Magnoliopsida</taxon>
        <taxon>eudicotyledons</taxon>
        <taxon>Gunneridae</taxon>
        <taxon>Pentapetalae</taxon>
        <taxon>asterids</taxon>
        <taxon>lamiids</taxon>
        <taxon>Solanales</taxon>
        <taxon>Solanaceae</taxon>
        <taxon>Solanoideae</taxon>
        <taxon>Solaneae</taxon>
        <taxon>Solanum</taxon>
    </lineage>
</organism>
<evidence type="ECO:0000313" key="2">
    <source>
        <dbReference type="Proteomes" id="UP001234989"/>
    </source>
</evidence>
<sequence length="174" mass="19998">MSDCMFVPINVSTLVAESLVVDQVYWSYLISLVGYDTRVNLIILAMVDFDIIFGMDLLSPHHVILDCYIRTVNLAMPGVPRVEWMRASCFYPRKNFKETSGLTTFIEARSSLVEQICQHKFDDQKLCLFRDKVMRGQGNETVLDSDGVLRIECRIYVPKVSELIRLILEEAYCS</sequence>
<keyword evidence="2" id="KW-1185">Reference proteome</keyword>